<accession>A0ABM9AAZ8</accession>
<dbReference type="CDD" id="cd00088">
    <property type="entry name" value="HPT"/>
    <property type="match status" value="1"/>
</dbReference>
<sequence>MANTTQLNEEMLGSLKEVMGDDFNQLVVTFCQDSQCRIDSIERGLAAKTAELVRASAHSLKGSSANMGAPLLSQYCHQLEQSAGAGNLDQAVSEFEHIKTEFDKIADLLDAI</sequence>
<evidence type="ECO:0000256" key="1">
    <source>
        <dbReference type="ARBA" id="ARBA00023012"/>
    </source>
</evidence>
<reference evidence="4" key="1">
    <citation type="submission" date="2021-12" db="EMBL/GenBank/DDBJ databases">
        <authorList>
            <person name="Rodrigo-Torres L."/>
            <person name="Arahal R. D."/>
            <person name="Lucena T."/>
        </authorList>
    </citation>
    <scope>NUCLEOTIDE SEQUENCE</scope>
    <source>
        <strain evidence="4">CECT 8267</strain>
    </source>
</reference>
<feature type="modified residue" description="Phosphohistidine" evidence="2">
    <location>
        <position position="58"/>
    </location>
</feature>
<keyword evidence="2" id="KW-0597">Phosphoprotein</keyword>
<keyword evidence="5" id="KW-1185">Reference proteome</keyword>
<name>A0ABM9AAZ8_9GAMM</name>
<evidence type="ECO:0000313" key="5">
    <source>
        <dbReference type="Proteomes" id="UP000838100"/>
    </source>
</evidence>
<dbReference type="Gene3D" id="1.20.120.160">
    <property type="entry name" value="HPT domain"/>
    <property type="match status" value="1"/>
</dbReference>
<gene>
    <name evidence="4" type="ORF">SIN8267_00482</name>
</gene>
<keyword evidence="1" id="KW-0902">Two-component regulatory system</keyword>
<dbReference type="SUPFAM" id="SSF47226">
    <property type="entry name" value="Histidine-containing phosphotransfer domain, HPT domain"/>
    <property type="match status" value="1"/>
</dbReference>
<dbReference type="InterPro" id="IPR036641">
    <property type="entry name" value="HPT_dom_sf"/>
</dbReference>
<dbReference type="InterPro" id="IPR008207">
    <property type="entry name" value="Sig_transdc_His_kin_Hpt_dom"/>
</dbReference>
<comment type="caution">
    <text evidence="4">The sequence shown here is derived from an EMBL/GenBank/DDBJ whole genome shotgun (WGS) entry which is preliminary data.</text>
</comment>
<organism evidence="4 5">
    <name type="scientific">Sinobacterium norvegicum</name>
    <dbReference type="NCBI Taxonomy" id="1641715"/>
    <lineage>
        <taxon>Bacteria</taxon>
        <taxon>Pseudomonadati</taxon>
        <taxon>Pseudomonadota</taxon>
        <taxon>Gammaproteobacteria</taxon>
        <taxon>Cellvibrionales</taxon>
        <taxon>Spongiibacteraceae</taxon>
        <taxon>Sinobacterium</taxon>
    </lineage>
</organism>
<evidence type="ECO:0000259" key="3">
    <source>
        <dbReference type="PROSITE" id="PS50894"/>
    </source>
</evidence>
<dbReference type="SMART" id="SM00073">
    <property type="entry name" value="HPT"/>
    <property type="match status" value="1"/>
</dbReference>
<dbReference type="Proteomes" id="UP000838100">
    <property type="component" value="Unassembled WGS sequence"/>
</dbReference>
<protein>
    <recommendedName>
        <fullName evidence="3">HPt domain-containing protein</fullName>
    </recommendedName>
</protein>
<dbReference type="PROSITE" id="PS50894">
    <property type="entry name" value="HPT"/>
    <property type="match status" value="1"/>
</dbReference>
<dbReference type="EMBL" id="CAKLPX010000001">
    <property type="protein sequence ID" value="CAH0990390.1"/>
    <property type="molecule type" value="Genomic_DNA"/>
</dbReference>
<dbReference type="Pfam" id="PF01627">
    <property type="entry name" value="Hpt"/>
    <property type="match status" value="1"/>
</dbReference>
<evidence type="ECO:0000256" key="2">
    <source>
        <dbReference type="PROSITE-ProRule" id="PRU00110"/>
    </source>
</evidence>
<dbReference type="RefSeq" id="WP_237443071.1">
    <property type="nucleotide sequence ID" value="NZ_CAKLPX010000001.1"/>
</dbReference>
<proteinExistence type="predicted"/>
<evidence type="ECO:0000313" key="4">
    <source>
        <dbReference type="EMBL" id="CAH0990390.1"/>
    </source>
</evidence>
<feature type="domain" description="HPt" evidence="3">
    <location>
        <begin position="19"/>
        <end position="112"/>
    </location>
</feature>